<dbReference type="PATRIC" id="fig|883161.3.peg.2051"/>
<feature type="compositionally biased region" description="Basic and acidic residues" evidence="3">
    <location>
        <begin position="189"/>
        <end position="211"/>
    </location>
</feature>
<dbReference type="OrthoDB" id="9765625at2"/>
<evidence type="ECO:0000256" key="3">
    <source>
        <dbReference type="SAM" id="MobiDB-lite"/>
    </source>
</evidence>
<comment type="function">
    <text evidence="2">Involved in the biosynthesis of a nickel-pincer cofactor ((SCS)Ni(II) pincer complex). Binds Ni(2+), and functions in nickel delivery to pyridinium-3,5-bisthiocarboxylic acid mononucleotide (P2TMN), to form the mature cofactor. Is thus probably required for the activation of nickel-pincer cofactor-dependent enzymes.</text>
</comment>
<dbReference type="HOGENOM" id="CLU_028523_2_1_11"/>
<dbReference type="AlphaFoldDB" id="S2VY78"/>
<feature type="region of interest" description="Disordered" evidence="3">
    <location>
        <begin position="179"/>
        <end position="239"/>
    </location>
</feature>
<keyword evidence="2" id="KW-0456">Lyase</keyword>
<dbReference type="InterPro" id="IPR002822">
    <property type="entry name" value="Ni_insertion"/>
</dbReference>
<evidence type="ECO:0000256" key="1">
    <source>
        <dbReference type="ARBA" id="ARBA00022596"/>
    </source>
</evidence>
<reference evidence="4 5" key="1">
    <citation type="submission" date="2013-04" db="EMBL/GenBank/DDBJ databases">
        <title>The Genome Sequence of Propionimicrobium lymphophilum ACS-093-V-SCH5.</title>
        <authorList>
            <consortium name="The Broad Institute Genomics Platform"/>
            <person name="Earl A."/>
            <person name="Ward D."/>
            <person name="Feldgarden M."/>
            <person name="Gevers D."/>
            <person name="Saerens B."/>
            <person name="Vaneechoutte M."/>
            <person name="Walker B."/>
            <person name="Young S."/>
            <person name="Zeng Q."/>
            <person name="Gargeya S."/>
            <person name="Fitzgerald M."/>
            <person name="Haas B."/>
            <person name="Abouelleil A."/>
            <person name="Allen A.W."/>
            <person name="Alvarado L."/>
            <person name="Arachchi H.M."/>
            <person name="Berlin A.M."/>
            <person name="Chapman S.B."/>
            <person name="Gainer-Dewar J."/>
            <person name="Goldberg J."/>
            <person name="Griggs A."/>
            <person name="Gujja S."/>
            <person name="Hansen M."/>
            <person name="Howarth C."/>
            <person name="Imamovic A."/>
            <person name="Ireland A."/>
            <person name="Larimer J."/>
            <person name="McCowan C."/>
            <person name="Murphy C."/>
            <person name="Pearson M."/>
            <person name="Poon T.W."/>
            <person name="Priest M."/>
            <person name="Roberts A."/>
            <person name="Saif S."/>
            <person name="Shea T."/>
            <person name="Sisk P."/>
            <person name="Sykes S."/>
            <person name="Wortman J."/>
            <person name="Nusbaum C."/>
            <person name="Birren B."/>
        </authorList>
    </citation>
    <scope>NUCLEOTIDE SEQUENCE [LARGE SCALE GENOMIC DNA]</scope>
    <source>
        <strain evidence="4 5">ACS-093-V-SCH5</strain>
    </source>
</reference>
<dbReference type="EMBL" id="AGZR01000009">
    <property type="protein sequence ID" value="EPD32488.1"/>
    <property type="molecule type" value="Genomic_DNA"/>
</dbReference>
<dbReference type="PANTHER" id="PTHR36566">
    <property type="entry name" value="NICKEL INSERTION PROTEIN-RELATED"/>
    <property type="match status" value="1"/>
</dbReference>
<dbReference type="GO" id="GO:0016829">
    <property type="term" value="F:lyase activity"/>
    <property type="evidence" value="ECO:0007669"/>
    <property type="project" value="UniProtKB-UniRule"/>
</dbReference>
<gene>
    <name evidence="2" type="primary">larC</name>
    <name evidence="4" type="ORF">HMPREF9306_02060</name>
</gene>
<keyword evidence="5" id="KW-1185">Reference proteome</keyword>
<evidence type="ECO:0000313" key="5">
    <source>
        <dbReference type="Proteomes" id="UP000014417"/>
    </source>
</evidence>
<dbReference type="RefSeq" id="WP_016456863.1">
    <property type="nucleotide sequence ID" value="NZ_KE150269.1"/>
</dbReference>
<accession>S2VY78</accession>
<dbReference type="Proteomes" id="UP000014417">
    <property type="component" value="Unassembled WGS sequence"/>
</dbReference>
<organism evidence="4 5">
    <name type="scientific">Propionimicrobium lymphophilum ACS-093-V-SCH5</name>
    <dbReference type="NCBI Taxonomy" id="883161"/>
    <lineage>
        <taxon>Bacteria</taxon>
        <taxon>Bacillati</taxon>
        <taxon>Actinomycetota</taxon>
        <taxon>Actinomycetes</taxon>
        <taxon>Propionibacteriales</taxon>
        <taxon>Propionibacteriaceae</taxon>
        <taxon>Propionimicrobium</taxon>
    </lineage>
</organism>
<keyword evidence="1 2" id="KW-0533">Nickel</keyword>
<dbReference type="Gene3D" id="3.30.70.1380">
    <property type="entry name" value="Transcriptional regulatory protein pf0864 domain like"/>
    <property type="match status" value="1"/>
</dbReference>
<protein>
    <recommendedName>
        <fullName evidence="2">Pyridinium-3,5-bisthiocarboxylic acid mononucleotide nickel insertion protein</fullName>
        <shortName evidence="2">P2TMN nickel insertion protein</shortName>
        <ecNumber evidence="2">4.99.1.12</ecNumber>
    </recommendedName>
    <alternativeName>
        <fullName evidence="2">Nickel-pincer cofactor biosynthesis protein LarC</fullName>
    </alternativeName>
</protein>
<evidence type="ECO:0000313" key="4">
    <source>
        <dbReference type="EMBL" id="EPD32488.1"/>
    </source>
</evidence>
<dbReference type="GO" id="GO:0016151">
    <property type="term" value="F:nickel cation binding"/>
    <property type="evidence" value="ECO:0007669"/>
    <property type="project" value="UniProtKB-UniRule"/>
</dbReference>
<name>S2VY78_9ACTN</name>
<evidence type="ECO:0000256" key="2">
    <source>
        <dbReference type="HAMAP-Rule" id="MF_01074"/>
    </source>
</evidence>
<dbReference type="PANTHER" id="PTHR36566:SF1">
    <property type="entry name" value="PYRIDINIUM-3,5-BISTHIOCARBOXYLIC ACID MONONUCLEOTIDE NICKEL INSERTION PROTEIN"/>
    <property type="match status" value="1"/>
</dbReference>
<comment type="similarity">
    <text evidence="2">Belongs to the LarC family.</text>
</comment>
<sequence length="453" mass="48033">MTRAWFDISAGVAGDMLLGSLIDAGVSLDKIQKVLDELIPNSVRFSQATVNRGGQRSVKITVERLAEDPPHRSWASIRKLLSESTIPEATREMALKVFARLAEAEGHVHGVSPDEVHFHEVGALDSIADVVGVCEGLRLLGVSEVSASQVALGSGRILAAHGDIPVPAPAVAQLALGWPSSAGPSGEGWHSHDGHSHDHSHDEHESHEHTHSHGSHTHSHHHDLPHDEPAPVTTPGAVGELATPTGLAVIRALAECCEKLPLMTTSAIGIGAGGKDFAGHPNVVRVLIGETFQAAQSEQVTELAANVDDQNPQLWPGIMDALFDAGALDAWLTPILMKKGRPAHTVHALCRPADAEAISDVLLSQTSTLGVRFNQLERFVLDRSWHDVEVGGQEISVKVASRADQILHATPEFESLTEAARKSGKTQAEMAQLAQASIVEAGLVAGNPVPESK</sequence>
<dbReference type="GO" id="GO:0051604">
    <property type="term" value="P:protein maturation"/>
    <property type="evidence" value="ECO:0007669"/>
    <property type="project" value="UniProtKB-UniRule"/>
</dbReference>
<dbReference type="STRING" id="883161.HMPREF9306_02060"/>
<feature type="compositionally biased region" description="Basic residues" evidence="3">
    <location>
        <begin position="212"/>
        <end position="221"/>
    </location>
</feature>
<dbReference type="Pfam" id="PF01969">
    <property type="entry name" value="Ni_insertion"/>
    <property type="match status" value="2"/>
</dbReference>
<comment type="caution">
    <text evidence="4">The sequence shown here is derived from an EMBL/GenBank/DDBJ whole genome shotgun (WGS) entry which is preliminary data.</text>
</comment>
<comment type="catalytic activity">
    <reaction evidence="2">
        <text>Ni(II)-pyridinium-3,5-bisthiocarboxylate mononucleotide = pyridinium-3,5-bisthiocarboxylate mononucleotide + Ni(2+)</text>
        <dbReference type="Rhea" id="RHEA:54784"/>
        <dbReference type="ChEBI" id="CHEBI:49786"/>
        <dbReference type="ChEBI" id="CHEBI:137372"/>
        <dbReference type="ChEBI" id="CHEBI:137373"/>
        <dbReference type="EC" id="4.99.1.12"/>
    </reaction>
</comment>
<dbReference type="EC" id="4.99.1.12" evidence="2"/>
<proteinExistence type="inferred from homology"/>
<dbReference type="HAMAP" id="MF_01074">
    <property type="entry name" value="LarC"/>
    <property type="match status" value="1"/>
</dbReference>